<feature type="transmembrane region" description="Helical" evidence="22">
    <location>
        <begin position="21"/>
        <end position="41"/>
    </location>
</feature>
<evidence type="ECO:0000256" key="4">
    <source>
        <dbReference type="ARBA" id="ARBA00010701"/>
    </source>
</evidence>
<dbReference type="STRING" id="5486.A0A367XW92"/>
<evidence type="ECO:0000313" key="25">
    <source>
        <dbReference type="Proteomes" id="UP000253472"/>
    </source>
</evidence>
<feature type="region of interest" description="Disordered" evidence="21">
    <location>
        <begin position="511"/>
        <end position="566"/>
    </location>
</feature>
<keyword evidence="16" id="KW-0443">Lipid metabolism</keyword>
<comment type="caution">
    <text evidence="24">The sequence shown here is derived from an EMBL/GenBank/DDBJ whole genome shotgun (WGS) entry which is preliminary data.</text>
</comment>
<evidence type="ECO:0000256" key="20">
    <source>
        <dbReference type="ARBA" id="ARBA00029828"/>
    </source>
</evidence>
<dbReference type="GO" id="GO:0032585">
    <property type="term" value="C:multivesicular body membrane"/>
    <property type="evidence" value="ECO:0007669"/>
    <property type="project" value="UniProtKB-SubCell"/>
</dbReference>
<dbReference type="InterPro" id="IPR050805">
    <property type="entry name" value="ATG15_Lipase"/>
</dbReference>
<organism evidence="24 25">
    <name type="scientific">Candida viswanathii</name>
    <dbReference type="NCBI Taxonomy" id="5486"/>
    <lineage>
        <taxon>Eukaryota</taxon>
        <taxon>Fungi</taxon>
        <taxon>Dikarya</taxon>
        <taxon>Ascomycota</taxon>
        <taxon>Saccharomycotina</taxon>
        <taxon>Pichiomycetes</taxon>
        <taxon>Debaryomycetaceae</taxon>
        <taxon>Candida/Lodderomyces clade</taxon>
        <taxon>Candida</taxon>
    </lineage>
</organism>
<keyword evidence="25" id="KW-1185">Reference proteome</keyword>
<keyword evidence="18" id="KW-0325">Glycoprotein</keyword>
<evidence type="ECO:0000256" key="21">
    <source>
        <dbReference type="SAM" id="MobiDB-lite"/>
    </source>
</evidence>
<dbReference type="PANTHER" id="PTHR47175:SF2">
    <property type="entry name" value="LIPASE ATG15-RELATED"/>
    <property type="match status" value="1"/>
</dbReference>
<evidence type="ECO:0000256" key="13">
    <source>
        <dbReference type="ARBA" id="ARBA00022968"/>
    </source>
</evidence>
<feature type="compositionally biased region" description="Acidic residues" evidence="21">
    <location>
        <begin position="582"/>
        <end position="591"/>
    </location>
</feature>
<dbReference type="FunFam" id="3.40.50.1820:FF:000339">
    <property type="entry name" value="Lipase, putative"/>
    <property type="match status" value="1"/>
</dbReference>
<dbReference type="Pfam" id="PF01764">
    <property type="entry name" value="Lipase_3"/>
    <property type="match status" value="1"/>
</dbReference>
<comment type="catalytic activity">
    <reaction evidence="1">
        <text>a triacylglycerol + H2O = a diacylglycerol + a fatty acid + H(+)</text>
        <dbReference type="Rhea" id="RHEA:12044"/>
        <dbReference type="ChEBI" id="CHEBI:15377"/>
        <dbReference type="ChEBI" id="CHEBI:15378"/>
        <dbReference type="ChEBI" id="CHEBI:17855"/>
        <dbReference type="ChEBI" id="CHEBI:18035"/>
        <dbReference type="ChEBI" id="CHEBI:28868"/>
        <dbReference type="EC" id="3.1.1.3"/>
    </reaction>
</comment>
<dbReference type="InterPro" id="IPR029058">
    <property type="entry name" value="AB_hydrolase_fold"/>
</dbReference>
<dbReference type="InterPro" id="IPR002921">
    <property type="entry name" value="Fungal_lipase-type"/>
</dbReference>
<dbReference type="AlphaFoldDB" id="A0A367XW92"/>
<comment type="subunit">
    <text evidence="5">Binds to both phosphatidylinositol (PI) and phosphatidylinositol 3,5-bisphosphate (PIP2).</text>
</comment>
<evidence type="ECO:0000256" key="17">
    <source>
        <dbReference type="ARBA" id="ARBA00023136"/>
    </source>
</evidence>
<dbReference type="CDD" id="cd00519">
    <property type="entry name" value="Lipase_3"/>
    <property type="match status" value="1"/>
</dbReference>
<comment type="similarity">
    <text evidence="4">Belongs to the AB hydrolase superfamily. Lipase family.</text>
</comment>
<keyword evidence="10" id="KW-0967">Endosome</keyword>
<evidence type="ECO:0000256" key="3">
    <source>
        <dbReference type="ARBA" id="ARBA00004343"/>
    </source>
</evidence>
<keyword evidence="12" id="KW-0442">Lipid degradation</keyword>
<evidence type="ECO:0000256" key="12">
    <source>
        <dbReference type="ARBA" id="ARBA00022963"/>
    </source>
</evidence>
<feature type="domain" description="Fungal lipase-type" evidence="23">
    <location>
        <begin position="350"/>
        <end position="379"/>
    </location>
</feature>
<evidence type="ECO:0000256" key="8">
    <source>
        <dbReference type="ARBA" id="ARBA00019241"/>
    </source>
</evidence>
<reference evidence="24 25" key="1">
    <citation type="submission" date="2018-06" db="EMBL/GenBank/DDBJ databases">
        <title>Whole genome sequencing of Candida tropicalis (genome annotated by CSBL at Korea University).</title>
        <authorList>
            <person name="Ahn J."/>
        </authorList>
    </citation>
    <scope>NUCLEOTIDE SEQUENCE [LARGE SCALE GENOMIC DNA]</scope>
    <source>
        <strain evidence="24 25">ATCC 20962</strain>
    </source>
</reference>
<evidence type="ECO:0000256" key="16">
    <source>
        <dbReference type="ARBA" id="ARBA00023098"/>
    </source>
</evidence>
<proteinExistence type="inferred from homology"/>
<dbReference type="GO" id="GO:0004806">
    <property type="term" value="F:triacylglycerol lipase activity"/>
    <property type="evidence" value="ECO:0007669"/>
    <property type="project" value="UniProtKB-EC"/>
</dbReference>
<evidence type="ECO:0000256" key="7">
    <source>
        <dbReference type="ARBA" id="ARBA00018542"/>
    </source>
</evidence>
<evidence type="ECO:0000256" key="15">
    <source>
        <dbReference type="ARBA" id="ARBA00023006"/>
    </source>
</evidence>
<dbReference type="EC" id="3.1.1.3" evidence="6"/>
<dbReference type="GO" id="GO:0006660">
    <property type="term" value="P:phosphatidylserine catabolic process"/>
    <property type="evidence" value="ECO:0007669"/>
    <property type="project" value="TreeGrafter"/>
</dbReference>
<dbReference type="Proteomes" id="UP000253472">
    <property type="component" value="Unassembled WGS sequence"/>
</dbReference>
<evidence type="ECO:0000256" key="18">
    <source>
        <dbReference type="ARBA" id="ARBA00023180"/>
    </source>
</evidence>
<evidence type="ECO:0000256" key="6">
    <source>
        <dbReference type="ARBA" id="ARBA00013279"/>
    </source>
</evidence>
<comment type="subcellular location">
    <subcellularLocation>
        <location evidence="3">Endosome</location>
        <location evidence="3">Multivesicular body membrane</location>
        <topology evidence="3">Single-pass type II membrane protein</topology>
    </subcellularLocation>
    <subcellularLocation>
        <location evidence="2">Prevacuolar compartment membrane</location>
        <topology evidence="2">Single-pass type II membrane protein</topology>
    </subcellularLocation>
</comment>
<dbReference type="GO" id="GO:0034727">
    <property type="term" value="P:piecemeal microautophagy of the nucleus"/>
    <property type="evidence" value="ECO:0007669"/>
    <property type="project" value="TreeGrafter"/>
</dbReference>
<evidence type="ECO:0000256" key="10">
    <source>
        <dbReference type="ARBA" id="ARBA00022753"/>
    </source>
</evidence>
<dbReference type="SUPFAM" id="SSF53474">
    <property type="entry name" value="alpha/beta-Hydrolases"/>
    <property type="match status" value="1"/>
</dbReference>
<dbReference type="EMBL" id="QLNQ01000028">
    <property type="protein sequence ID" value="RCK57844.1"/>
    <property type="molecule type" value="Genomic_DNA"/>
</dbReference>
<evidence type="ECO:0000256" key="2">
    <source>
        <dbReference type="ARBA" id="ARBA00004270"/>
    </source>
</evidence>
<keyword evidence="13" id="KW-0735">Signal-anchor</keyword>
<keyword evidence="17 22" id="KW-0472">Membrane</keyword>
<evidence type="ECO:0000313" key="24">
    <source>
        <dbReference type="EMBL" id="RCK57844.1"/>
    </source>
</evidence>
<dbReference type="GO" id="GO:0046461">
    <property type="term" value="P:neutral lipid catabolic process"/>
    <property type="evidence" value="ECO:0007669"/>
    <property type="project" value="TreeGrafter"/>
</dbReference>
<sequence>MSLEKNNHTPQRNHRGSIWRFVIGFTSFAILFILAKGSFVFRINDKLLSFTYNQPEDNNNDDGSTLQLKHIFHHGTGPQNYKVHRRLDITPEYLAKHESYFTALVQDLQQQPPQSELSAQSNLDEIYQQSDWPKHHSGKNPFSIELPFKRSTHESTRLKERNSPGFIESYLDYARDVEGDAQILNRINLEWEFDEISVPNITDKDTVVTLATISSNAYVRFPKNDDEKKKSDWIDLGDWDPNRENSDVNFGWDDIGLRGHVFVSKDNKTVVIGIKGTSGAGLPGGGSDETGGNDKTNDNLLFSCCCARISYMWTTVCDCYEKTYTCNQDCLEKELRKEDKYYKAVLELYRNVTAIYPPETTDIWVTGHSLGGALASLLGRTFGLPAVAFEAPGEMLATNRLHLPSPPGIPRYMENIWHFGNTADPIYMGVCNGASSSCNLAGYAMETACHTGFQCVYDVVTDKGWTVNLLNHRIHTVIDDIILDYNDTAPCVQQPPCRDCFNWRFVTHDDNEDDEPKKPNPLRSSSSSSKLKTSTRVFATTSSTSSKSSTSSAPSSTPSEDEPPKKCLKRTWYGWCTKWGYDDDDDGDDDDDNKKKGKI</sequence>
<evidence type="ECO:0000256" key="11">
    <source>
        <dbReference type="ARBA" id="ARBA00022801"/>
    </source>
</evidence>
<name>A0A367XW92_9ASCO</name>
<evidence type="ECO:0000256" key="1">
    <source>
        <dbReference type="ARBA" id="ARBA00001024"/>
    </source>
</evidence>
<evidence type="ECO:0000256" key="14">
    <source>
        <dbReference type="ARBA" id="ARBA00022989"/>
    </source>
</evidence>
<feature type="compositionally biased region" description="Low complexity" evidence="21">
    <location>
        <begin position="522"/>
        <end position="558"/>
    </location>
</feature>
<protein>
    <recommendedName>
        <fullName evidence="7">Putative lipase ATG15</fullName>
        <ecNumber evidence="6">3.1.1.3</ecNumber>
    </recommendedName>
    <alternativeName>
        <fullName evidence="20">Autophagy-related protein 15</fullName>
    </alternativeName>
    <alternativeName>
        <fullName evidence="8">Putative lipase atg15</fullName>
    </alternativeName>
</protein>
<evidence type="ECO:0000256" key="9">
    <source>
        <dbReference type="ARBA" id="ARBA00022692"/>
    </source>
</evidence>
<evidence type="ECO:0000259" key="23">
    <source>
        <dbReference type="Pfam" id="PF01764"/>
    </source>
</evidence>
<feature type="region of interest" description="Disordered" evidence="21">
    <location>
        <begin position="580"/>
        <end position="599"/>
    </location>
</feature>
<evidence type="ECO:0000256" key="22">
    <source>
        <dbReference type="SAM" id="Phobius"/>
    </source>
</evidence>
<accession>A0A367XW92</accession>
<dbReference type="PANTHER" id="PTHR47175">
    <property type="entry name" value="LIPASE ATG15-RELATED"/>
    <property type="match status" value="1"/>
</dbReference>
<dbReference type="GO" id="GO:0034496">
    <property type="term" value="P:multivesicular body membrane disassembly"/>
    <property type="evidence" value="ECO:0007669"/>
    <property type="project" value="TreeGrafter"/>
</dbReference>
<keyword evidence="15" id="KW-0072">Autophagy</keyword>
<dbReference type="OrthoDB" id="58570at2759"/>
<evidence type="ECO:0000256" key="5">
    <source>
        <dbReference type="ARBA" id="ARBA00011137"/>
    </source>
</evidence>
<dbReference type="Gene3D" id="3.40.50.1820">
    <property type="entry name" value="alpha/beta hydrolase"/>
    <property type="match status" value="1"/>
</dbReference>
<keyword evidence="14 22" id="KW-1133">Transmembrane helix</keyword>
<evidence type="ECO:0000256" key="19">
    <source>
        <dbReference type="ARBA" id="ARBA00024663"/>
    </source>
</evidence>
<keyword evidence="9 22" id="KW-0812">Transmembrane</keyword>
<keyword evidence="11" id="KW-0378">Hydrolase</keyword>
<comment type="function">
    <text evidence="19">Lipase which is essential for lysis of subvacuolar cytoplasm to vacuole targeted bodies and intravacuolar autophagic bodies. Involved in the lysis of intravacuolar multivesicular body (MVB) vesicles. The intravacuolar membrane disintegration by ATG15 is critical to life span extension.</text>
</comment>
<gene>
    <name evidence="24" type="primary">ATG15</name>
    <name evidence="24" type="ORF">Cantr_06845</name>
</gene>
<dbReference type="GO" id="GO:0004620">
    <property type="term" value="F:phospholipase activity"/>
    <property type="evidence" value="ECO:0007669"/>
    <property type="project" value="TreeGrafter"/>
</dbReference>
<dbReference type="GO" id="GO:0005775">
    <property type="term" value="C:vacuolar lumen"/>
    <property type="evidence" value="ECO:0007669"/>
    <property type="project" value="TreeGrafter"/>
</dbReference>